<dbReference type="AlphaFoldDB" id="A0AAN9UV24"/>
<accession>A0AAN9UV24</accession>
<evidence type="ECO:0000313" key="2">
    <source>
        <dbReference type="Proteomes" id="UP001320420"/>
    </source>
</evidence>
<evidence type="ECO:0000313" key="1">
    <source>
        <dbReference type="EMBL" id="KAK7755925.1"/>
    </source>
</evidence>
<dbReference type="EMBL" id="JAKJXP020000010">
    <property type="protein sequence ID" value="KAK7755925.1"/>
    <property type="molecule type" value="Genomic_DNA"/>
</dbReference>
<name>A0AAN9UV24_9PEZI</name>
<organism evidence="1 2">
    <name type="scientific">Diatrype stigma</name>
    <dbReference type="NCBI Taxonomy" id="117547"/>
    <lineage>
        <taxon>Eukaryota</taxon>
        <taxon>Fungi</taxon>
        <taxon>Dikarya</taxon>
        <taxon>Ascomycota</taxon>
        <taxon>Pezizomycotina</taxon>
        <taxon>Sordariomycetes</taxon>
        <taxon>Xylariomycetidae</taxon>
        <taxon>Xylariales</taxon>
        <taxon>Diatrypaceae</taxon>
        <taxon>Diatrype</taxon>
    </lineage>
</organism>
<comment type="caution">
    <text evidence="1">The sequence shown here is derived from an EMBL/GenBank/DDBJ whole genome shotgun (WGS) entry which is preliminary data.</text>
</comment>
<keyword evidence="2" id="KW-1185">Reference proteome</keyword>
<reference evidence="1 2" key="1">
    <citation type="submission" date="2024-02" db="EMBL/GenBank/DDBJ databases">
        <title>De novo assembly and annotation of 12 fungi associated with fruit tree decline syndrome in Ontario, Canada.</title>
        <authorList>
            <person name="Sulman M."/>
            <person name="Ellouze W."/>
            <person name="Ilyukhin E."/>
        </authorList>
    </citation>
    <scope>NUCLEOTIDE SEQUENCE [LARGE SCALE GENOMIC DNA]</scope>
    <source>
        <strain evidence="1 2">M11/M66-122</strain>
    </source>
</reference>
<sequence>MGKFRPAWKTLEENEFVNNPDLSEYDRIYLRGIQSTYKVKQEHWADRGYVFQIRLVWDQDRIWGDFDFGPYKGILMVDHGPEREPPEWSGQQGGDGYDEAEDDGAIYFDFTWRGVKRPSTTINNPQIAKGKIEFGSSWISGYFEGMPGAGLPDGRRYFDGNPEWGPPRVPRSLQSFVREWNSLDSSAEDETVRQAP</sequence>
<dbReference type="Proteomes" id="UP001320420">
    <property type="component" value="Unassembled WGS sequence"/>
</dbReference>
<proteinExistence type="predicted"/>
<protein>
    <submittedName>
        <fullName evidence="1">Uncharacterized protein</fullName>
    </submittedName>
</protein>
<gene>
    <name evidence="1" type="ORF">SLS62_002212</name>
</gene>